<reference evidence="5 6" key="1">
    <citation type="submission" date="2018-10" db="EMBL/GenBank/DDBJ databases">
        <title>Butyricimonas faecalis sp. nov., isolated from human faeces and emended description of the genus Butyricimonas.</title>
        <authorList>
            <person name="Le Roy T."/>
            <person name="Van der Smissen P."/>
            <person name="Paquot A."/>
            <person name="Delzenne N."/>
            <person name="Muccioli G."/>
            <person name="Collet J.-F."/>
            <person name="Cani P.D."/>
        </authorList>
    </citation>
    <scope>NUCLEOTIDE SEQUENCE [LARGE SCALE GENOMIC DNA]</scope>
    <source>
        <strain evidence="5 6">H184</strain>
    </source>
</reference>
<protein>
    <submittedName>
        <fullName evidence="5">DUF5117 domain-containing protein</fullName>
    </submittedName>
</protein>
<dbReference type="Pfam" id="PF17162">
    <property type="entry name" value="DUF5118"/>
    <property type="match status" value="1"/>
</dbReference>
<evidence type="ECO:0000313" key="6">
    <source>
        <dbReference type="Proteomes" id="UP000270673"/>
    </source>
</evidence>
<dbReference type="AlphaFoldDB" id="A0A3S9VPJ5"/>
<evidence type="ECO:0000256" key="1">
    <source>
        <dbReference type="SAM" id="SignalP"/>
    </source>
</evidence>
<dbReference type="Pfam" id="PF16313">
    <property type="entry name" value="DUF4953"/>
    <property type="match status" value="1"/>
</dbReference>
<dbReference type="InterPro" id="IPR033428">
    <property type="entry name" value="DUF5118"/>
</dbReference>
<feature type="chain" id="PRO_5019178923" evidence="1">
    <location>
        <begin position="23"/>
        <end position="776"/>
    </location>
</feature>
<organism evidence="5 6">
    <name type="scientific">Butyricimonas faecalis</name>
    <dbReference type="NCBI Taxonomy" id="2093856"/>
    <lineage>
        <taxon>Bacteria</taxon>
        <taxon>Pseudomonadati</taxon>
        <taxon>Bacteroidota</taxon>
        <taxon>Bacteroidia</taxon>
        <taxon>Bacteroidales</taxon>
        <taxon>Odoribacteraceae</taxon>
        <taxon>Butyricimonas</taxon>
    </lineage>
</organism>
<dbReference type="RefSeq" id="WP_127074751.1">
    <property type="nucleotide sequence ID" value="NZ_CP032819.1"/>
</dbReference>
<dbReference type="EMBL" id="CP032819">
    <property type="protein sequence ID" value="AZS28419.1"/>
    <property type="molecule type" value="Genomic_DNA"/>
</dbReference>
<evidence type="ECO:0000259" key="3">
    <source>
        <dbReference type="Pfam" id="PF17148"/>
    </source>
</evidence>
<proteinExistence type="predicted"/>
<dbReference type="OrthoDB" id="9776599at2"/>
<feature type="domain" description="EcxA zinc-binding" evidence="2">
    <location>
        <begin position="426"/>
        <end position="693"/>
    </location>
</feature>
<keyword evidence="6" id="KW-1185">Reference proteome</keyword>
<evidence type="ECO:0000313" key="5">
    <source>
        <dbReference type="EMBL" id="AZS28419.1"/>
    </source>
</evidence>
<feature type="domain" description="DUF5117" evidence="3">
    <location>
        <begin position="88"/>
        <end position="270"/>
    </location>
</feature>
<feature type="domain" description="DUF5118" evidence="4">
    <location>
        <begin position="38"/>
        <end position="77"/>
    </location>
</feature>
<accession>A0A3S9VPJ5</accession>
<dbReference type="KEGG" id="buy:D8S85_01865"/>
<sequence length="776" mass="87774">MKVLNVCLVLLVTLLFACPVVAQQDAKPMTYEQFKEQKDLQTDKGFYTIYRLNDKYYLEIPAEGMGKEVLITTQVAHGMAAFVSDASGVIRFSEGRNNTLQVVRNRLTDVSADSTDVCMIMALKKSGLVPIDYTFPIVARGEDGKSAIIELTNELNNPGSGLFNVSSYAWLSHPDPSRSWVDGWRMIDKGVVFSVTRGQSDYQSNPQTQEGRDIASRYILEMVIQQLPERRMNLKVSHPAYGFETIGVTEYDSKEYVARKKEYIQKWNLTAAVKEMKKQKRGMVIEPERQICVYIDPVTPDPFVVCIKNAVNQWGKAFEAAGWKNVFRFSSDKEDASLSYRTILFRWGSAYNGIYSSVIENPVTGEILCARVNVMDVAADELLGMYFLQCGLLDGRIRKDLHSLAVRQDVLTAQVAAAFAEVLKMKPNKAGYTVFTPADIRSEKWLNRYGITASITSGVTFNYLAQPGDGVSVKNLFPRVSAYDYDAIRYAYGNSDALPSMRGAFYTPEDKLDPYAQDGFLSNDILNASIQGVESVKKIYPQLNGWINRLPEDQNTWKNVSDFAVRAQSLFQTYLTQMVKLVGGRSVRPIIKGVNETLVTYVPREQQVGALNYLESAIFSEFPEWVRVKELEQSGVFDTEQMMVGLAQALLKHFMNKGVMESLVAGERRLEEKAFTAKELFAYIDRVIFENFDSSKAVSTYKQGIQACFVSDFARFMAENNISFGLSNEANGVYHAYFVELARKVKDLSERHTDVSTRSNYQVMLLRMKREYFEKQ</sequence>
<dbReference type="PANTHER" id="PTHR38478">
    <property type="entry name" value="PEPTIDASE M1A AND M12B"/>
    <property type="match status" value="1"/>
</dbReference>
<dbReference type="InterPro" id="IPR033413">
    <property type="entry name" value="DUF5117"/>
</dbReference>
<evidence type="ECO:0000259" key="2">
    <source>
        <dbReference type="Pfam" id="PF16313"/>
    </source>
</evidence>
<dbReference type="InterPro" id="IPR032534">
    <property type="entry name" value="EcxA_zinc-bd"/>
</dbReference>
<dbReference type="Proteomes" id="UP000270673">
    <property type="component" value="Chromosome"/>
</dbReference>
<name>A0A3S9VPJ5_9BACT</name>
<dbReference type="Pfam" id="PF17148">
    <property type="entry name" value="DUF5117"/>
    <property type="match status" value="1"/>
</dbReference>
<gene>
    <name evidence="5" type="ORF">D8S85_01865</name>
</gene>
<dbReference type="PANTHER" id="PTHR38478:SF1">
    <property type="entry name" value="ZINC DEPENDENT METALLOPROTEASE DOMAIN LIPOPROTEIN"/>
    <property type="match status" value="1"/>
</dbReference>
<evidence type="ECO:0000259" key="4">
    <source>
        <dbReference type="Pfam" id="PF17162"/>
    </source>
</evidence>
<keyword evidence="1" id="KW-0732">Signal</keyword>
<dbReference type="PROSITE" id="PS51257">
    <property type="entry name" value="PROKAR_LIPOPROTEIN"/>
    <property type="match status" value="1"/>
</dbReference>
<feature type="signal peptide" evidence="1">
    <location>
        <begin position="1"/>
        <end position="22"/>
    </location>
</feature>